<evidence type="ECO:0000256" key="2">
    <source>
        <dbReference type="ARBA" id="ARBA00022679"/>
    </source>
</evidence>
<evidence type="ECO:0000313" key="4">
    <source>
        <dbReference type="Proteomes" id="UP000756387"/>
    </source>
</evidence>
<keyword evidence="2" id="KW-0808">Transferase</keyword>
<evidence type="ECO:0000256" key="1">
    <source>
        <dbReference type="ARBA" id="ARBA00004684"/>
    </source>
</evidence>
<accession>A0ABR9RUN4</accession>
<dbReference type="InterPro" id="IPR008949">
    <property type="entry name" value="Isoprenoid_synthase_dom_sf"/>
</dbReference>
<gene>
    <name evidence="3" type="ORF">IEQ44_11325</name>
</gene>
<dbReference type="PANTHER" id="PTHR31480">
    <property type="entry name" value="BIFUNCTIONAL LYCOPENE CYCLASE/PHYTOENE SYNTHASE"/>
    <property type="match status" value="1"/>
</dbReference>
<organism evidence="3 4">
    <name type="scientific">Nocardioides malaquae</name>
    <dbReference type="NCBI Taxonomy" id="2773426"/>
    <lineage>
        <taxon>Bacteria</taxon>
        <taxon>Bacillati</taxon>
        <taxon>Actinomycetota</taxon>
        <taxon>Actinomycetes</taxon>
        <taxon>Propionibacteriales</taxon>
        <taxon>Nocardioidaceae</taxon>
        <taxon>Nocardioides</taxon>
    </lineage>
</organism>
<dbReference type="SFLD" id="SFLDG01212">
    <property type="entry name" value="Phytoene_synthase_like"/>
    <property type="match status" value="1"/>
</dbReference>
<dbReference type="SUPFAM" id="SSF48576">
    <property type="entry name" value="Terpenoid synthases"/>
    <property type="match status" value="1"/>
</dbReference>
<dbReference type="RefSeq" id="WP_193638570.1">
    <property type="nucleotide sequence ID" value="NZ_JADCSA010000010.1"/>
</dbReference>
<dbReference type="Gene3D" id="1.10.600.10">
    <property type="entry name" value="Farnesyl Diphosphate Synthase"/>
    <property type="match status" value="1"/>
</dbReference>
<reference evidence="3 4" key="1">
    <citation type="submission" date="2020-10" db="EMBL/GenBank/DDBJ databases">
        <title>Nocardioides sp. isolated from sludge.</title>
        <authorList>
            <person name="Zhang X."/>
        </authorList>
    </citation>
    <scope>NUCLEOTIDE SEQUENCE [LARGE SCALE GENOMIC DNA]</scope>
    <source>
        <strain evidence="3 4">Y6</strain>
    </source>
</reference>
<proteinExistence type="predicted"/>
<name>A0ABR9RUN4_9ACTN</name>
<dbReference type="SFLD" id="SFLDS00005">
    <property type="entry name" value="Isoprenoid_Synthase_Type_I"/>
    <property type="match status" value="1"/>
</dbReference>
<sequence>MSAVAEAGVPAARRDALQPHELYDEVAEAAAGVVIRRYSTSFGLASRLLGREVRTHVRNVYALVRVADEIVDAPRPDGDAGVRAHLLDELHAEVVRAVGVGHSANLVVHAFARTARTAGIGTDLIGPFFESMRMDLERVEHDATSFARYVHGSAEVVGLMCLRIFLLECRDADSRYQRLAPGAARLGAAFQKVNFLRDLATDVDDLGRTYFPGLDVETFDVAARDRLLDDIDADLAVAAVAIPQLPASSRRAVRAAHSLYSELSRRLRRTSPASIRSHRVRVPAPRKAQLVALVLAQGMGR</sequence>
<dbReference type="InterPro" id="IPR044843">
    <property type="entry name" value="Trans_IPPS_bact-type"/>
</dbReference>
<comment type="caution">
    <text evidence="3">The sequence shown here is derived from an EMBL/GenBank/DDBJ whole genome shotgun (WGS) entry which is preliminary data.</text>
</comment>
<dbReference type="SFLD" id="SFLDG01018">
    <property type="entry name" value="Squalene/Phytoene_Synthase_Lik"/>
    <property type="match status" value="1"/>
</dbReference>
<dbReference type="EMBL" id="JADCSA010000010">
    <property type="protein sequence ID" value="MBE7325246.1"/>
    <property type="molecule type" value="Genomic_DNA"/>
</dbReference>
<dbReference type="PROSITE" id="PS01045">
    <property type="entry name" value="SQUALEN_PHYTOEN_SYN_2"/>
    <property type="match status" value="1"/>
</dbReference>
<dbReference type="Pfam" id="PF00494">
    <property type="entry name" value="SQS_PSY"/>
    <property type="match status" value="1"/>
</dbReference>
<dbReference type="InterPro" id="IPR019845">
    <property type="entry name" value="Squalene/phytoene_synthase_CS"/>
</dbReference>
<comment type="pathway">
    <text evidence="1">Carotenoid biosynthesis; phytoene biosynthesis.</text>
</comment>
<evidence type="ECO:0000313" key="3">
    <source>
        <dbReference type="EMBL" id="MBE7325246.1"/>
    </source>
</evidence>
<protein>
    <submittedName>
        <fullName evidence="3">Squalene/phytoene synthase family protein</fullName>
    </submittedName>
</protein>
<keyword evidence="4" id="KW-1185">Reference proteome</keyword>
<dbReference type="InterPro" id="IPR002060">
    <property type="entry name" value="Squ/phyt_synthse"/>
</dbReference>
<dbReference type="Proteomes" id="UP000756387">
    <property type="component" value="Unassembled WGS sequence"/>
</dbReference>